<keyword evidence="1" id="KW-1133">Transmembrane helix</keyword>
<gene>
    <name evidence="2" type="ORF">J2Z20_001807</name>
</gene>
<keyword evidence="3" id="KW-1185">Reference proteome</keyword>
<evidence type="ECO:0000256" key="1">
    <source>
        <dbReference type="SAM" id="Phobius"/>
    </source>
</evidence>
<name>A0ABS4H491_9BACL</name>
<dbReference type="RefSeq" id="WP_245252160.1">
    <property type="nucleotide sequence ID" value="NZ_CBCRVE010000017.1"/>
</dbReference>
<sequence length="195" mass="22302">MIQLKTKIFILIGIPVLLIFVILMFISLPWLLIFTGIQFSPNPPSPQVKYGEFPIHLVYEIDGQRKEIKDTLICEYDGIGANEGHGKYRKWKAHLASENEKLVLLNVEKPIGIVFSRIKTLNQVIYYDPGPAWYYMGDGNGYTHEFPNASFKEQYQDGSGANGIIQANELLEKCNIKLISWDYTEPIINNFTSKK</sequence>
<comment type="caution">
    <text evidence="2">The sequence shown here is derived from an EMBL/GenBank/DDBJ whole genome shotgun (WGS) entry which is preliminary data.</text>
</comment>
<proteinExistence type="predicted"/>
<organism evidence="2 3">
    <name type="scientific">Paenibacillus sediminis</name>
    <dbReference type="NCBI Taxonomy" id="664909"/>
    <lineage>
        <taxon>Bacteria</taxon>
        <taxon>Bacillati</taxon>
        <taxon>Bacillota</taxon>
        <taxon>Bacilli</taxon>
        <taxon>Bacillales</taxon>
        <taxon>Paenibacillaceae</taxon>
        <taxon>Paenibacillus</taxon>
    </lineage>
</organism>
<keyword evidence="1" id="KW-0472">Membrane</keyword>
<dbReference type="Proteomes" id="UP001519273">
    <property type="component" value="Unassembled WGS sequence"/>
</dbReference>
<feature type="transmembrane region" description="Helical" evidence="1">
    <location>
        <begin position="9"/>
        <end position="33"/>
    </location>
</feature>
<evidence type="ECO:0000313" key="2">
    <source>
        <dbReference type="EMBL" id="MBP1936925.1"/>
    </source>
</evidence>
<reference evidence="2 3" key="1">
    <citation type="submission" date="2021-03" db="EMBL/GenBank/DDBJ databases">
        <title>Genomic Encyclopedia of Type Strains, Phase IV (KMG-IV): sequencing the most valuable type-strain genomes for metagenomic binning, comparative biology and taxonomic classification.</title>
        <authorList>
            <person name="Goeker M."/>
        </authorList>
    </citation>
    <scope>NUCLEOTIDE SEQUENCE [LARGE SCALE GENOMIC DNA]</scope>
    <source>
        <strain evidence="2 3">DSM 23491</strain>
    </source>
</reference>
<dbReference type="EMBL" id="JAGGKP010000003">
    <property type="protein sequence ID" value="MBP1936925.1"/>
    <property type="molecule type" value="Genomic_DNA"/>
</dbReference>
<protein>
    <submittedName>
        <fullName evidence="2">Uncharacterized protein</fullName>
    </submittedName>
</protein>
<keyword evidence="1" id="KW-0812">Transmembrane</keyword>
<evidence type="ECO:0000313" key="3">
    <source>
        <dbReference type="Proteomes" id="UP001519273"/>
    </source>
</evidence>
<accession>A0ABS4H491</accession>